<dbReference type="InterPro" id="IPR036249">
    <property type="entry name" value="Thioredoxin-like_sf"/>
</dbReference>
<sequence>MSVFKIACATLSTASMNFGNQTANLYEPASLDDFSETLKSSEKVVAYFYTSFSSACKITKPIIHSLAYKCKDILFFLINVDRYEDIADEYGSIKRRNESCTCLYKRHSRSKVVLFQHGKSKAEISSLGHYAAYRLNPYEMYERKDQYYFA</sequence>
<dbReference type="AlphaFoldDB" id="A0A1X0S6G9"/>
<gene>
    <name evidence="2" type="ORF">BCV71DRAFT_289855</name>
</gene>
<evidence type="ECO:0000259" key="1">
    <source>
        <dbReference type="Pfam" id="PF00085"/>
    </source>
</evidence>
<dbReference type="VEuPathDB" id="FungiDB:BCV72DRAFT_48102"/>
<name>A0A1X0S6G9_RHIZD</name>
<dbReference type="EMBL" id="KV921302">
    <property type="protein sequence ID" value="ORE19897.1"/>
    <property type="molecule type" value="Genomic_DNA"/>
</dbReference>
<proteinExistence type="predicted"/>
<reference evidence="2 3" key="1">
    <citation type="journal article" date="2016" name="Proc. Natl. Acad. Sci. U.S.A.">
        <title>Lipid metabolic changes in an early divergent fungus govern the establishment of a mutualistic symbiosis with endobacteria.</title>
        <authorList>
            <person name="Lastovetsky O.A."/>
            <person name="Gaspar M.L."/>
            <person name="Mondo S.J."/>
            <person name="LaButti K.M."/>
            <person name="Sandor L."/>
            <person name="Grigoriev I.V."/>
            <person name="Henry S.A."/>
            <person name="Pawlowska T.E."/>
        </authorList>
    </citation>
    <scope>NUCLEOTIDE SEQUENCE [LARGE SCALE GENOMIC DNA]</scope>
    <source>
        <strain evidence="2 3">ATCC 11559</strain>
    </source>
</reference>
<feature type="domain" description="Thioredoxin" evidence="1">
    <location>
        <begin position="32"/>
        <end position="91"/>
    </location>
</feature>
<evidence type="ECO:0000313" key="2">
    <source>
        <dbReference type="EMBL" id="ORE19897.1"/>
    </source>
</evidence>
<dbReference type="CDD" id="cd02947">
    <property type="entry name" value="TRX_family"/>
    <property type="match status" value="1"/>
</dbReference>
<dbReference type="Pfam" id="PF00085">
    <property type="entry name" value="Thioredoxin"/>
    <property type="match status" value="1"/>
</dbReference>
<dbReference type="InterPro" id="IPR013766">
    <property type="entry name" value="Thioredoxin_domain"/>
</dbReference>
<evidence type="ECO:0000313" key="3">
    <source>
        <dbReference type="Proteomes" id="UP000242381"/>
    </source>
</evidence>
<protein>
    <recommendedName>
        <fullName evidence="1">Thioredoxin domain-containing protein</fullName>
    </recommendedName>
</protein>
<organism evidence="2 3">
    <name type="scientific">Rhizopus microsporus</name>
    <dbReference type="NCBI Taxonomy" id="58291"/>
    <lineage>
        <taxon>Eukaryota</taxon>
        <taxon>Fungi</taxon>
        <taxon>Fungi incertae sedis</taxon>
        <taxon>Mucoromycota</taxon>
        <taxon>Mucoromycotina</taxon>
        <taxon>Mucoromycetes</taxon>
        <taxon>Mucorales</taxon>
        <taxon>Mucorineae</taxon>
        <taxon>Rhizopodaceae</taxon>
        <taxon>Rhizopus</taxon>
    </lineage>
</organism>
<accession>A0A1X0S6G9</accession>
<dbReference type="Gene3D" id="3.40.30.10">
    <property type="entry name" value="Glutaredoxin"/>
    <property type="match status" value="1"/>
</dbReference>
<dbReference type="Proteomes" id="UP000242381">
    <property type="component" value="Unassembled WGS sequence"/>
</dbReference>
<dbReference type="SUPFAM" id="SSF52833">
    <property type="entry name" value="Thioredoxin-like"/>
    <property type="match status" value="1"/>
</dbReference>